<dbReference type="HOGENOM" id="CLU_460782_0_0_1"/>
<proteinExistence type="predicted"/>
<feature type="compositionally biased region" description="Low complexity" evidence="2">
    <location>
        <begin position="125"/>
        <end position="136"/>
    </location>
</feature>
<dbReference type="AlphaFoldDB" id="G3BED8"/>
<feature type="compositionally biased region" description="Polar residues" evidence="2">
    <location>
        <begin position="158"/>
        <end position="178"/>
    </location>
</feature>
<evidence type="ECO:0000313" key="5">
    <source>
        <dbReference type="Proteomes" id="UP000000707"/>
    </source>
</evidence>
<feature type="region of interest" description="Disordered" evidence="2">
    <location>
        <begin position="1"/>
        <end position="191"/>
    </location>
</feature>
<protein>
    <recommendedName>
        <fullName evidence="3">C2H2-type domain-containing protein</fullName>
    </recommendedName>
</protein>
<evidence type="ECO:0000256" key="1">
    <source>
        <dbReference type="PROSITE-ProRule" id="PRU00042"/>
    </source>
</evidence>
<feature type="compositionally biased region" description="Basic and acidic residues" evidence="2">
    <location>
        <begin position="104"/>
        <end position="120"/>
    </location>
</feature>
<feature type="compositionally biased region" description="Basic and acidic residues" evidence="2">
    <location>
        <begin position="37"/>
        <end position="61"/>
    </location>
</feature>
<dbReference type="GO" id="GO:0008270">
    <property type="term" value="F:zinc ion binding"/>
    <property type="evidence" value="ECO:0007669"/>
    <property type="project" value="UniProtKB-KW"/>
</dbReference>
<evidence type="ECO:0000256" key="2">
    <source>
        <dbReference type="SAM" id="MobiDB-lite"/>
    </source>
</evidence>
<feature type="compositionally biased region" description="Low complexity" evidence="2">
    <location>
        <begin position="179"/>
        <end position="190"/>
    </location>
</feature>
<feature type="compositionally biased region" description="Polar residues" evidence="2">
    <location>
        <begin position="542"/>
        <end position="553"/>
    </location>
</feature>
<dbReference type="SUPFAM" id="SSF57667">
    <property type="entry name" value="beta-beta-alpha zinc fingers"/>
    <property type="match status" value="1"/>
</dbReference>
<dbReference type="PROSITE" id="PS00028">
    <property type="entry name" value="ZINC_FINGER_C2H2_1"/>
    <property type="match status" value="1"/>
</dbReference>
<feature type="domain" description="C2H2-type" evidence="3">
    <location>
        <begin position="388"/>
        <end position="417"/>
    </location>
</feature>
<keyword evidence="1" id="KW-0863">Zinc-finger</keyword>
<accession>G3BED8</accession>
<dbReference type="eggNOG" id="ENOG502SB6R">
    <property type="taxonomic scope" value="Eukaryota"/>
</dbReference>
<feature type="compositionally biased region" description="Low complexity" evidence="2">
    <location>
        <begin position="510"/>
        <end position="541"/>
    </location>
</feature>
<dbReference type="InterPro" id="IPR036236">
    <property type="entry name" value="Znf_C2H2_sf"/>
</dbReference>
<dbReference type="InterPro" id="IPR013087">
    <property type="entry name" value="Znf_C2H2_type"/>
</dbReference>
<feature type="compositionally biased region" description="Polar residues" evidence="2">
    <location>
        <begin position="62"/>
        <end position="79"/>
    </location>
</feature>
<reference evidence="4 5" key="1">
    <citation type="journal article" date="2011" name="Proc. Natl. Acad. Sci. U.S.A.">
        <title>Comparative genomics of xylose-fermenting fungi for enhanced biofuel production.</title>
        <authorList>
            <person name="Wohlbach D.J."/>
            <person name="Kuo A."/>
            <person name="Sato T.K."/>
            <person name="Potts K.M."/>
            <person name="Salamov A.A."/>
            <person name="LaButti K.M."/>
            <person name="Sun H."/>
            <person name="Clum A."/>
            <person name="Pangilinan J.L."/>
            <person name="Lindquist E.A."/>
            <person name="Lucas S."/>
            <person name="Lapidus A."/>
            <person name="Jin M."/>
            <person name="Gunawan C."/>
            <person name="Balan V."/>
            <person name="Dale B.E."/>
            <person name="Jeffries T.W."/>
            <person name="Zinkel R."/>
            <person name="Barry K.W."/>
            <person name="Grigoriev I.V."/>
            <person name="Gasch A.P."/>
        </authorList>
    </citation>
    <scope>NUCLEOTIDE SEQUENCE [LARGE SCALE GENOMIC DNA]</scope>
    <source>
        <strain evidence="5">ATCC 10573 / BCRC 21748 / CBS 615 / JCM 9827 / NBRC 10315 / NRRL Y-1498 / VKM Y-70</strain>
    </source>
</reference>
<evidence type="ECO:0000313" key="4">
    <source>
        <dbReference type="EMBL" id="EGV60521.1"/>
    </source>
</evidence>
<feature type="region of interest" description="Disordered" evidence="2">
    <location>
        <begin position="316"/>
        <end position="352"/>
    </location>
</feature>
<organism evidence="5">
    <name type="scientific">Candida tenuis (strain ATCC 10573 / BCRC 21748 / CBS 615 / JCM 9827 / NBRC 10315 / NRRL Y-1498 / VKM Y-70)</name>
    <name type="common">Yeast</name>
    <name type="synonym">Yamadazyma tenuis</name>
    <dbReference type="NCBI Taxonomy" id="590646"/>
    <lineage>
        <taxon>Eukaryota</taxon>
        <taxon>Fungi</taxon>
        <taxon>Dikarya</taxon>
        <taxon>Ascomycota</taxon>
        <taxon>Saccharomycotina</taxon>
        <taxon>Pichiomycetes</taxon>
        <taxon>Debaryomycetaceae</taxon>
        <taxon>Yamadazyma</taxon>
    </lineage>
</organism>
<feature type="compositionally biased region" description="Polar residues" evidence="2">
    <location>
        <begin position="1"/>
        <end position="14"/>
    </location>
</feature>
<sequence>MSDSTVAQASNQMYTLPAHAPNDVSDLKLSSQEDSTPEDHTSSTLKEDVEASNIIKKEVDTNKSNIKNANGSHSNSENGSIGAERSKSHTISSVSRLSSHKERHTINPKEHIQRRSHQEGSTKASRSPLPSLSKSLQGVVGPPESLNIDSNADRRPFQNGNEKFDYSQTSSFSGEITRSNSGFTSSSSTGIQQVPSVNNMIQQTMNPSISSSQFKFKSVDANKLAPQDNFRDVHVNNGIQTVFLPFGRTGTGHPQTQSSINPPTFATAKTSININNSFLPLPLSYPNAPTSTNQISNAQTPSHIPLMQMQEPRARSSFNSPHVSPVGSQMGSRSPSLPAMQQQPYSGAPQPQEQKTYQLNFRLESNSMEVNRKPKAKVNDDDSKFKPYNCSYPNCEWSFARQSDLRRHTKSHAAPSYHCPYWENDQTCHRNGGSFTRLDVLKRHLRLVHYIRDKQLGPSISKDDSGWCRSCQRMFPNSKVFIEHCSECAEQLGPSKWSQIRQMSPSSQNQPHVSHLQQPQHPPQHQQHPQHQPMQQHAPPHSDSQVGSQLGQPSESELSYLRESSVIFDPNSNLITLSSVINDFESSGRPNK</sequence>
<keyword evidence="1" id="KW-0479">Metal-binding</keyword>
<keyword evidence="1" id="KW-0862">Zinc</keyword>
<dbReference type="Proteomes" id="UP000000707">
    <property type="component" value="Unassembled WGS sequence"/>
</dbReference>
<name>G3BED8_CANTC</name>
<dbReference type="Gene3D" id="3.30.160.60">
    <property type="entry name" value="Classic Zinc Finger"/>
    <property type="match status" value="1"/>
</dbReference>
<feature type="region of interest" description="Disordered" evidence="2">
    <location>
        <begin position="497"/>
        <end position="558"/>
    </location>
</feature>
<evidence type="ECO:0000259" key="3">
    <source>
        <dbReference type="PROSITE" id="PS50157"/>
    </source>
</evidence>
<gene>
    <name evidence="4" type="ORF">CANTEDRAFT_95968</name>
</gene>
<feature type="compositionally biased region" description="Polar residues" evidence="2">
    <location>
        <begin position="497"/>
        <end position="509"/>
    </location>
</feature>
<keyword evidence="5" id="KW-1185">Reference proteome</keyword>
<dbReference type="SMART" id="SM00355">
    <property type="entry name" value="ZnF_C2H2"/>
    <property type="match status" value="2"/>
</dbReference>
<dbReference type="PROSITE" id="PS50157">
    <property type="entry name" value="ZINC_FINGER_C2H2_2"/>
    <property type="match status" value="1"/>
</dbReference>
<dbReference type="OrthoDB" id="2687452at2759"/>
<dbReference type="EMBL" id="GL996528">
    <property type="protein sequence ID" value="EGV60521.1"/>
    <property type="molecule type" value="Genomic_DNA"/>
</dbReference>